<sequence>MHEADCTHSDAKRKFDILEFVLLPEWKIERFRYHLKCLSCGGVAFYRKQSIDGKDACFGSRYHATGCNAERSSRHFTIDVANSIEVDKAIKQTNEFILSFNDFEDEEKLSDEARVKKVISEKATTGTTTKTSSSSKKTTLSSLSLDRILSSLIRGKSLVESDVIIRIGDFPYKAKNLFVNFEDAHPENNAKDAKPKMYWGTISFANKEISWLNPQECKNMGIPITKFSEKLIKKYSINDRWDLHGAAIILFGKCYWNKDKDRKIIEVWDNDINKIYLSMATV</sequence>
<reference evidence="1 2" key="1">
    <citation type="submission" date="2018-06" db="EMBL/GenBank/DDBJ databases">
        <title>Marinomonas sp. YLB-05 draft genome sequence.</title>
        <authorList>
            <person name="Yu L."/>
            <person name="Tang X."/>
        </authorList>
    </citation>
    <scope>NUCLEOTIDE SEQUENCE [LARGE SCALE GENOMIC DNA]</scope>
    <source>
        <strain evidence="1 2">YLB-05</strain>
    </source>
</reference>
<protein>
    <submittedName>
        <fullName evidence="1">Uncharacterized protein</fullName>
    </submittedName>
</protein>
<evidence type="ECO:0000313" key="1">
    <source>
        <dbReference type="EMBL" id="RDL42624.1"/>
    </source>
</evidence>
<dbReference type="AlphaFoldDB" id="A0A370U4B8"/>
<organism evidence="1 2">
    <name type="scientific">Marinomonas piezotolerans</name>
    <dbReference type="NCBI Taxonomy" id="2213058"/>
    <lineage>
        <taxon>Bacteria</taxon>
        <taxon>Pseudomonadati</taxon>
        <taxon>Pseudomonadota</taxon>
        <taxon>Gammaproteobacteria</taxon>
        <taxon>Oceanospirillales</taxon>
        <taxon>Oceanospirillaceae</taxon>
        <taxon>Marinomonas</taxon>
    </lineage>
</organism>
<dbReference type="OrthoDB" id="9154076at2"/>
<dbReference type="EMBL" id="QKRA01000018">
    <property type="protein sequence ID" value="RDL42624.1"/>
    <property type="molecule type" value="Genomic_DNA"/>
</dbReference>
<comment type="caution">
    <text evidence="1">The sequence shown here is derived from an EMBL/GenBank/DDBJ whole genome shotgun (WGS) entry which is preliminary data.</text>
</comment>
<gene>
    <name evidence="1" type="ORF">DN730_18630</name>
</gene>
<accession>A0A370U4B8</accession>
<keyword evidence="2" id="KW-1185">Reference proteome</keyword>
<evidence type="ECO:0000313" key="2">
    <source>
        <dbReference type="Proteomes" id="UP000254326"/>
    </source>
</evidence>
<proteinExistence type="predicted"/>
<name>A0A370U4B8_9GAMM</name>
<dbReference type="Proteomes" id="UP000254326">
    <property type="component" value="Unassembled WGS sequence"/>
</dbReference>
<dbReference type="RefSeq" id="WP_115469636.1">
    <property type="nucleotide sequence ID" value="NZ_QKRA01000018.1"/>
</dbReference>